<evidence type="ECO:0000256" key="2">
    <source>
        <dbReference type="ARBA" id="ARBA00023015"/>
    </source>
</evidence>
<dbReference type="InterPro" id="IPR007627">
    <property type="entry name" value="RNA_pol_sigma70_r2"/>
</dbReference>
<evidence type="ECO:0000259" key="7">
    <source>
        <dbReference type="Pfam" id="PF08281"/>
    </source>
</evidence>
<dbReference type="InterPro" id="IPR014284">
    <property type="entry name" value="RNA_pol_sigma-70_dom"/>
</dbReference>
<dbReference type="RefSeq" id="WP_402873907.1">
    <property type="nucleotide sequence ID" value="NZ_JBIYSL010000002.1"/>
</dbReference>
<sequence length="289" mass="32155">MAFVKSVDCRINRPHDHRNQLKPYTQTGHQAEYSVEQMMESVLPDLMSSLYAYCLSLTGSTWEAEDLVQDTCVKMLASSAMQSCGTKQEMNWEAYLIRIARNTWIDVIRKREKLACKLDSLKPFMQECAEEERFEEIESAVQILVNELPPWQRAIYVLRDLMGYTTAETAQMLDTSEGAVKAALNRARSALERVRGSRLETEGEAASGAGEDSVSAEQLRSYLMAFRSGDAARLIELCLNRTDDPVAVAGTILQQSLPSSSTQPMMCGYSNSGMTSMMYGGGYTGLMVA</sequence>
<gene>
    <name evidence="8" type="ORF">ACINKY_09245</name>
</gene>
<dbReference type="Gene3D" id="1.10.1740.10">
    <property type="match status" value="1"/>
</dbReference>
<dbReference type="NCBIfam" id="TIGR02937">
    <property type="entry name" value="sigma70-ECF"/>
    <property type="match status" value="1"/>
</dbReference>
<feature type="domain" description="RNA polymerase sigma-70 region 2" evidence="6">
    <location>
        <begin position="49"/>
        <end position="112"/>
    </location>
</feature>
<dbReference type="Pfam" id="PF08281">
    <property type="entry name" value="Sigma70_r4_2"/>
    <property type="match status" value="1"/>
</dbReference>
<evidence type="ECO:0000313" key="9">
    <source>
        <dbReference type="Proteomes" id="UP001618531"/>
    </source>
</evidence>
<evidence type="ECO:0000256" key="1">
    <source>
        <dbReference type="ARBA" id="ARBA00010641"/>
    </source>
</evidence>
<dbReference type="InterPro" id="IPR036388">
    <property type="entry name" value="WH-like_DNA-bd_sf"/>
</dbReference>
<dbReference type="InterPro" id="IPR013324">
    <property type="entry name" value="RNA_pol_sigma_r3/r4-like"/>
</dbReference>
<comment type="similarity">
    <text evidence="1">Belongs to the sigma-70 factor family. ECF subfamily.</text>
</comment>
<keyword evidence="5" id="KW-0804">Transcription</keyword>
<evidence type="ECO:0000256" key="3">
    <source>
        <dbReference type="ARBA" id="ARBA00023082"/>
    </source>
</evidence>
<dbReference type="InterPro" id="IPR039425">
    <property type="entry name" value="RNA_pol_sigma-70-like"/>
</dbReference>
<evidence type="ECO:0000256" key="5">
    <source>
        <dbReference type="ARBA" id="ARBA00023163"/>
    </source>
</evidence>
<dbReference type="CDD" id="cd06171">
    <property type="entry name" value="Sigma70_r4"/>
    <property type="match status" value="1"/>
</dbReference>
<dbReference type="PANTHER" id="PTHR43133">
    <property type="entry name" value="RNA POLYMERASE ECF-TYPE SIGMA FACTO"/>
    <property type="match status" value="1"/>
</dbReference>
<dbReference type="InterPro" id="IPR013249">
    <property type="entry name" value="RNA_pol_sigma70_r4_t2"/>
</dbReference>
<dbReference type="PANTHER" id="PTHR43133:SF8">
    <property type="entry name" value="RNA POLYMERASE SIGMA FACTOR HI_1459-RELATED"/>
    <property type="match status" value="1"/>
</dbReference>
<dbReference type="Proteomes" id="UP001618531">
    <property type="component" value="Unassembled WGS sequence"/>
</dbReference>
<dbReference type="Gene3D" id="1.10.10.10">
    <property type="entry name" value="Winged helix-like DNA-binding domain superfamily/Winged helix DNA-binding domain"/>
    <property type="match status" value="1"/>
</dbReference>
<keyword evidence="4" id="KW-0238">DNA-binding</keyword>
<keyword evidence="2" id="KW-0805">Transcription regulation</keyword>
<dbReference type="SUPFAM" id="SSF88659">
    <property type="entry name" value="Sigma3 and sigma4 domains of RNA polymerase sigma factors"/>
    <property type="match status" value="1"/>
</dbReference>
<protein>
    <submittedName>
        <fullName evidence="8">RNA polymerase sigma factor</fullName>
    </submittedName>
</protein>
<dbReference type="SUPFAM" id="SSF88946">
    <property type="entry name" value="Sigma2 domain of RNA polymerase sigma factors"/>
    <property type="match status" value="1"/>
</dbReference>
<evidence type="ECO:0000313" key="8">
    <source>
        <dbReference type="EMBL" id="MFK0522381.1"/>
    </source>
</evidence>
<comment type="caution">
    <text evidence="8">The sequence shown here is derived from an EMBL/GenBank/DDBJ whole genome shotgun (WGS) entry which is preliminary data.</text>
</comment>
<organism evidence="8 9">
    <name type="scientific">Paenibacillus illinoisensis</name>
    <dbReference type="NCBI Taxonomy" id="59845"/>
    <lineage>
        <taxon>Bacteria</taxon>
        <taxon>Bacillati</taxon>
        <taxon>Bacillota</taxon>
        <taxon>Bacilli</taxon>
        <taxon>Bacillales</taxon>
        <taxon>Paenibacillaceae</taxon>
        <taxon>Paenibacillus</taxon>
    </lineage>
</organism>
<name>A0ABW8HSC9_9BACL</name>
<dbReference type="Pfam" id="PF04542">
    <property type="entry name" value="Sigma70_r2"/>
    <property type="match status" value="1"/>
</dbReference>
<evidence type="ECO:0000259" key="6">
    <source>
        <dbReference type="Pfam" id="PF04542"/>
    </source>
</evidence>
<proteinExistence type="inferred from homology"/>
<dbReference type="InterPro" id="IPR013325">
    <property type="entry name" value="RNA_pol_sigma_r2"/>
</dbReference>
<feature type="domain" description="RNA polymerase sigma factor 70 region 4 type 2" evidence="7">
    <location>
        <begin position="144"/>
        <end position="191"/>
    </location>
</feature>
<evidence type="ECO:0000256" key="4">
    <source>
        <dbReference type="ARBA" id="ARBA00023125"/>
    </source>
</evidence>
<accession>A0ABW8HSC9</accession>
<keyword evidence="3" id="KW-0731">Sigma factor</keyword>
<reference evidence="8 9" key="1">
    <citation type="submission" date="2024-11" db="EMBL/GenBank/DDBJ databases">
        <title>Identification and Characterization of a Novel Fosfomycin Bacillithiol Transferase FosB8 in Paenibacillus illinoisensis.</title>
        <authorList>
            <person name="Lu W."/>
        </authorList>
    </citation>
    <scope>NUCLEOTIDE SEQUENCE [LARGE SCALE GENOMIC DNA]</scope>
    <source>
        <strain evidence="8 9">WP77</strain>
    </source>
</reference>
<keyword evidence="9" id="KW-1185">Reference proteome</keyword>
<dbReference type="EMBL" id="JBIYSL010000002">
    <property type="protein sequence ID" value="MFK0522381.1"/>
    <property type="molecule type" value="Genomic_DNA"/>
</dbReference>